<gene>
    <name evidence="2" type="ORF">L798_15673</name>
</gene>
<dbReference type="AlphaFoldDB" id="A0A067QLK0"/>
<keyword evidence="1" id="KW-0812">Transmembrane</keyword>
<protein>
    <submittedName>
        <fullName evidence="2">Uncharacterized protein</fullName>
    </submittedName>
</protein>
<reference evidence="2 3" key="1">
    <citation type="journal article" date="2014" name="Nat. Commun.">
        <title>Molecular traces of alternative social organization in a termite genome.</title>
        <authorList>
            <person name="Terrapon N."/>
            <person name="Li C."/>
            <person name="Robertson H.M."/>
            <person name="Ji L."/>
            <person name="Meng X."/>
            <person name="Booth W."/>
            <person name="Chen Z."/>
            <person name="Childers C.P."/>
            <person name="Glastad K.M."/>
            <person name="Gokhale K."/>
            <person name="Gowin J."/>
            <person name="Gronenberg W."/>
            <person name="Hermansen R.A."/>
            <person name="Hu H."/>
            <person name="Hunt B.G."/>
            <person name="Huylmans A.K."/>
            <person name="Khalil S.M."/>
            <person name="Mitchell R.D."/>
            <person name="Munoz-Torres M.C."/>
            <person name="Mustard J.A."/>
            <person name="Pan H."/>
            <person name="Reese J.T."/>
            <person name="Scharf M.E."/>
            <person name="Sun F."/>
            <person name="Vogel H."/>
            <person name="Xiao J."/>
            <person name="Yang W."/>
            <person name="Yang Z."/>
            <person name="Yang Z."/>
            <person name="Zhou J."/>
            <person name="Zhu J."/>
            <person name="Brent C.S."/>
            <person name="Elsik C.G."/>
            <person name="Goodisman M.A."/>
            <person name="Liberles D.A."/>
            <person name="Roe R.M."/>
            <person name="Vargo E.L."/>
            <person name="Vilcinskas A."/>
            <person name="Wang J."/>
            <person name="Bornberg-Bauer E."/>
            <person name="Korb J."/>
            <person name="Zhang G."/>
            <person name="Liebig J."/>
        </authorList>
    </citation>
    <scope>NUCLEOTIDE SEQUENCE [LARGE SCALE GENOMIC DNA]</scope>
    <source>
        <tissue evidence="2">Whole organism</tissue>
    </source>
</reference>
<dbReference type="Proteomes" id="UP000027135">
    <property type="component" value="Unassembled WGS sequence"/>
</dbReference>
<organism evidence="2 3">
    <name type="scientific">Zootermopsis nevadensis</name>
    <name type="common">Dampwood termite</name>
    <dbReference type="NCBI Taxonomy" id="136037"/>
    <lineage>
        <taxon>Eukaryota</taxon>
        <taxon>Metazoa</taxon>
        <taxon>Ecdysozoa</taxon>
        <taxon>Arthropoda</taxon>
        <taxon>Hexapoda</taxon>
        <taxon>Insecta</taxon>
        <taxon>Pterygota</taxon>
        <taxon>Neoptera</taxon>
        <taxon>Polyneoptera</taxon>
        <taxon>Dictyoptera</taxon>
        <taxon>Blattodea</taxon>
        <taxon>Blattoidea</taxon>
        <taxon>Termitoidae</taxon>
        <taxon>Termopsidae</taxon>
        <taxon>Zootermopsis</taxon>
    </lineage>
</organism>
<evidence type="ECO:0000313" key="3">
    <source>
        <dbReference type="Proteomes" id="UP000027135"/>
    </source>
</evidence>
<keyword evidence="3" id="KW-1185">Reference proteome</keyword>
<accession>A0A067QLK0</accession>
<dbReference type="InParanoid" id="A0A067QLK0"/>
<proteinExistence type="predicted"/>
<keyword evidence="1" id="KW-1133">Transmembrane helix</keyword>
<evidence type="ECO:0000256" key="1">
    <source>
        <dbReference type="SAM" id="Phobius"/>
    </source>
</evidence>
<sequence length="133" mass="15540">MLLLPVSFLPSSVLFHLILFPLCNYLTLATLRSRSKRVNRLIDWPAVDQYHPRRTLSLCIIKLRIRKKHSNIYLVNCLNIQAVLKKTVKEHRIYCPCRDSNEIHEVNRLQEIALHLGLTLVREEQSKTAEDKG</sequence>
<dbReference type="EMBL" id="KK853191">
    <property type="protein sequence ID" value="KDR10013.1"/>
    <property type="molecule type" value="Genomic_DNA"/>
</dbReference>
<name>A0A067QLK0_ZOONE</name>
<keyword evidence="1" id="KW-0472">Membrane</keyword>
<evidence type="ECO:0000313" key="2">
    <source>
        <dbReference type="EMBL" id="KDR10013.1"/>
    </source>
</evidence>
<feature type="transmembrane region" description="Helical" evidence="1">
    <location>
        <begin position="12"/>
        <end position="31"/>
    </location>
</feature>